<dbReference type="InterPro" id="IPR044528">
    <property type="entry name" value="POD-like_MBL-fold"/>
</dbReference>
<accession>A0ABS6U498</accession>
<dbReference type="PROSITE" id="PS50206">
    <property type="entry name" value="RHODANESE_3"/>
    <property type="match status" value="1"/>
</dbReference>
<reference evidence="3 4" key="1">
    <citation type="submission" date="2020-11" db="EMBL/GenBank/DDBJ databases">
        <title>Pseudonocardia abyssalis sp. nov. and Pseudonocardia oceani sp. nov., description and phylogenomic analysis of two novel actinomycetes isolated from the deep Southern Ocean.</title>
        <authorList>
            <person name="Parra J."/>
        </authorList>
    </citation>
    <scope>NUCLEOTIDE SEQUENCE [LARGE SCALE GENOMIC DNA]</scope>
    <source>
        <strain evidence="4">KRD185</strain>
    </source>
</reference>
<comment type="caution">
    <text evidence="3">The sequence shown here is derived from an EMBL/GenBank/DDBJ whole genome shotgun (WGS) entry which is preliminary data.</text>
</comment>
<proteinExistence type="predicted"/>
<dbReference type="InterPro" id="IPR001763">
    <property type="entry name" value="Rhodanese-like_dom"/>
</dbReference>
<dbReference type="InterPro" id="IPR001279">
    <property type="entry name" value="Metallo-B-lactamas"/>
</dbReference>
<dbReference type="InterPro" id="IPR051682">
    <property type="entry name" value="Mito_Persulfide_Diox"/>
</dbReference>
<feature type="domain" description="Rhodanese" evidence="2">
    <location>
        <begin position="367"/>
        <end position="446"/>
    </location>
</feature>
<evidence type="ECO:0000313" key="4">
    <source>
        <dbReference type="Proteomes" id="UP000694300"/>
    </source>
</evidence>
<gene>
    <name evidence="3" type="ORF">I4I82_05040</name>
</gene>
<dbReference type="PANTHER" id="PTHR43084:SF1">
    <property type="entry name" value="PERSULFIDE DIOXYGENASE ETHE1, MITOCHONDRIAL"/>
    <property type="match status" value="1"/>
</dbReference>
<name>A0ABS6U498_9PSEU</name>
<dbReference type="CDD" id="cd07724">
    <property type="entry name" value="POD-like_MBL-fold"/>
    <property type="match status" value="1"/>
</dbReference>
<keyword evidence="4" id="KW-1185">Reference proteome</keyword>
<dbReference type="Pfam" id="PF00581">
    <property type="entry name" value="Rhodanese"/>
    <property type="match status" value="1"/>
</dbReference>
<protein>
    <submittedName>
        <fullName evidence="3">MBL fold metallo-hydrolase</fullName>
    </submittedName>
</protein>
<evidence type="ECO:0000259" key="2">
    <source>
        <dbReference type="PROSITE" id="PS50206"/>
    </source>
</evidence>
<dbReference type="Proteomes" id="UP000694300">
    <property type="component" value="Unassembled WGS sequence"/>
</dbReference>
<dbReference type="RefSeq" id="WP_218595326.1">
    <property type="nucleotide sequence ID" value="NZ_JADQDE010000193.1"/>
</dbReference>
<dbReference type="EMBL" id="JADQDF010000001">
    <property type="protein sequence ID" value="MBW0127044.1"/>
    <property type="molecule type" value="Genomic_DNA"/>
</dbReference>
<organism evidence="3 4">
    <name type="scientific">Pseudonocardia oceani</name>
    <dbReference type="NCBI Taxonomy" id="2792013"/>
    <lineage>
        <taxon>Bacteria</taxon>
        <taxon>Bacillati</taxon>
        <taxon>Actinomycetota</taxon>
        <taxon>Actinomycetes</taxon>
        <taxon>Pseudonocardiales</taxon>
        <taxon>Pseudonocardiaceae</taxon>
        <taxon>Pseudonocardia</taxon>
    </lineage>
</organism>
<dbReference type="PANTHER" id="PTHR43084">
    <property type="entry name" value="PERSULFIDE DIOXYGENASE ETHE1"/>
    <property type="match status" value="1"/>
</dbReference>
<dbReference type="SMART" id="SM00849">
    <property type="entry name" value="Lactamase_B"/>
    <property type="match status" value="1"/>
</dbReference>
<evidence type="ECO:0000256" key="1">
    <source>
        <dbReference type="ARBA" id="ARBA00022723"/>
    </source>
</evidence>
<dbReference type="SMART" id="SM00450">
    <property type="entry name" value="RHOD"/>
    <property type="match status" value="1"/>
</dbReference>
<evidence type="ECO:0000313" key="3">
    <source>
        <dbReference type="EMBL" id="MBW0127044.1"/>
    </source>
</evidence>
<keyword evidence="1" id="KW-0479">Metal-binding</keyword>
<sequence>MLNVEVIATEELGDRSYLAHDGVVAIVVDPQRDIDRIEALLAERGLTLALVVETHIHNDYVTGGHQLAARTGARYVVNADDPVTFDRTAVRAGDELTAGNMTVRVVATPGHTFTHLAYVISAGDPSTAPAVFTGGSLLYGSVGRTDLVDPAHTDELTRAQYHSARHLAASLPGEAAVYPTHGFGSFCSAGPAVGGPSGTIADERARNDAVLEADEDTFVTRLVAGLTAYPAYYAHMAPANLAGPGPIDLSPLPTLQPRELAERIAAGEWVVDLRDRTAYAAEHLTGSIGIGLGPQFATWLGWVIPWNTPLTLIGENTEQVADAQRQLVRIGIDRPEGRATGTIDALADGRPTRSYPAATFDDLRSGRDEDRVIVDVRRDDEHAVAHIRGALHIPLPELADRLGELPVRQLWVHCQSAYRASIGASLLDRAGFDVVLIADEFPHAQELGLTE</sequence>